<dbReference type="SUPFAM" id="SSF56436">
    <property type="entry name" value="C-type lectin-like"/>
    <property type="match status" value="1"/>
</dbReference>
<keyword evidence="3" id="KW-1185">Reference proteome</keyword>
<dbReference type="GO" id="GO:0120147">
    <property type="term" value="F:formylglycine-generating oxidase activity"/>
    <property type="evidence" value="ECO:0007669"/>
    <property type="project" value="TreeGrafter"/>
</dbReference>
<dbReference type="STRING" id="1090322.MettiDRAFT_2744"/>
<evidence type="ECO:0000313" key="3">
    <source>
        <dbReference type="Proteomes" id="UP000019483"/>
    </source>
</evidence>
<protein>
    <recommendedName>
        <fullName evidence="1">Sulfatase-modifying factor enzyme-like domain-containing protein</fullName>
    </recommendedName>
</protein>
<dbReference type="Pfam" id="PF03781">
    <property type="entry name" value="FGE-sulfatase"/>
    <property type="match status" value="1"/>
</dbReference>
<feature type="domain" description="Sulfatase-modifying factor enzyme-like" evidence="1">
    <location>
        <begin position="49"/>
        <end position="273"/>
    </location>
</feature>
<dbReference type="AlphaFoldDB" id="W9DR95"/>
<dbReference type="InterPro" id="IPR016187">
    <property type="entry name" value="CTDL_fold"/>
</dbReference>
<dbReference type="RefSeq" id="WP_023846381.1">
    <property type="nucleotide sequence ID" value="NZ_AZAJ01000001.1"/>
</dbReference>
<dbReference type="PROSITE" id="PS51257">
    <property type="entry name" value="PROKAR_LIPOPROTEIN"/>
    <property type="match status" value="1"/>
</dbReference>
<dbReference type="InterPro" id="IPR051043">
    <property type="entry name" value="Sulfatase_Mod_Factor_Kinase"/>
</dbReference>
<name>W9DR95_METTI</name>
<dbReference type="PANTHER" id="PTHR23150:SF19">
    <property type="entry name" value="FORMYLGLYCINE-GENERATING ENZYME"/>
    <property type="match status" value="1"/>
</dbReference>
<dbReference type="OrthoDB" id="136349at2157"/>
<organism evidence="2 3">
    <name type="scientific">Methanolobus tindarius DSM 2278</name>
    <dbReference type="NCBI Taxonomy" id="1090322"/>
    <lineage>
        <taxon>Archaea</taxon>
        <taxon>Methanobacteriati</taxon>
        <taxon>Methanobacteriota</taxon>
        <taxon>Stenosarchaea group</taxon>
        <taxon>Methanomicrobia</taxon>
        <taxon>Methanosarcinales</taxon>
        <taxon>Methanosarcinaceae</taxon>
        <taxon>Methanolobus</taxon>
    </lineage>
</organism>
<dbReference type="InterPro" id="IPR005532">
    <property type="entry name" value="SUMF_dom"/>
</dbReference>
<dbReference type="PANTHER" id="PTHR23150">
    <property type="entry name" value="SULFATASE MODIFYING FACTOR 1, 2"/>
    <property type="match status" value="1"/>
</dbReference>
<dbReference type="EMBL" id="AZAJ01000001">
    <property type="protein sequence ID" value="ETA69249.1"/>
    <property type="molecule type" value="Genomic_DNA"/>
</dbReference>
<dbReference type="Proteomes" id="UP000019483">
    <property type="component" value="Unassembled WGS sequence"/>
</dbReference>
<sequence>MKFLARKNVVKLISVFVLSISVILLSGCVTNDSTSNELEQEISNSIGMDLVLIPSGNFYMGSDSTPLVAFDDPAHEVSIENSFYMGKYEVTQAQWKAVMGTSPSLFEGDELPVEQVSWYDAQEFISKLNEMENTDRYRLPTEAEWEYACKAGNDTDFSFTNEATDLDEYGWSDSYGWCAINANGTTHSVGEKKANSWGLYDMHGNVWEWVQDTWHDNYDGAPTDGTAWEDENSINRVGKGGSLMDGPNICKSSFRGSLDADSTSYVLGFRIVKEI</sequence>
<evidence type="ECO:0000313" key="2">
    <source>
        <dbReference type="EMBL" id="ETA69249.1"/>
    </source>
</evidence>
<gene>
    <name evidence="2" type="ORF">MettiDRAFT_2744</name>
</gene>
<dbReference type="Gene3D" id="3.90.1580.10">
    <property type="entry name" value="paralog of FGE (formylglycine-generating enzyme)"/>
    <property type="match status" value="1"/>
</dbReference>
<reference evidence="2 3" key="1">
    <citation type="submission" date="2013-08" db="EMBL/GenBank/DDBJ databases">
        <authorList>
            <consortium name="DOE Joint Genome Institute"/>
            <person name="Eisen J."/>
            <person name="Huntemann M."/>
            <person name="Han J."/>
            <person name="Chen A."/>
            <person name="Kyrpides N."/>
            <person name="Mavromatis K."/>
            <person name="Markowitz V."/>
            <person name="Palaniappan K."/>
            <person name="Ivanova N."/>
            <person name="Schaumberg A."/>
            <person name="Pati A."/>
            <person name="Liolios K."/>
            <person name="Nordberg H.P."/>
            <person name="Cantor M.N."/>
            <person name="Hua S.X."/>
            <person name="Woyke T."/>
        </authorList>
    </citation>
    <scope>NUCLEOTIDE SEQUENCE [LARGE SCALE GENOMIC DNA]</scope>
    <source>
        <strain evidence="2 3">DSM 2278</strain>
    </source>
</reference>
<dbReference type="InterPro" id="IPR042095">
    <property type="entry name" value="SUMF_sf"/>
</dbReference>
<comment type="caution">
    <text evidence="2">The sequence shown here is derived from an EMBL/GenBank/DDBJ whole genome shotgun (WGS) entry which is preliminary data.</text>
</comment>
<accession>W9DR95</accession>
<proteinExistence type="predicted"/>
<evidence type="ECO:0000259" key="1">
    <source>
        <dbReference type="Pfam" id="PF03781"/>
    </source>
</evidence>